<name>A0A0S2W0N5_9FIRM</name>
<evidence type="ECO:0000313" key="2">
    <source>
        <dbReference type="Proteomes" id="UP000064844"/>
    </source>
</evidence>
<dbReference type="Proteomes" id="UP000064844">
    <property type="component" value="Chromosome"/>
</dbReference>
<dbReference type="KEGG" id="ibu:IB211_00539"/>
<reference evidence="1 2" key="1">
    <citation type="journal article" date="2015" name="Nat. Commun.">
        <title>Production of butyrate from lysine and the Amadori product fructoselysine by a human gut commensal.</title>
        <authorList>
            <person name="Bui T.P."/>
            <person name="Ritari J."/>
            <person name="Boeren S."/>
            <person name="de Waard P."/>
            <person name="Plugge C.M."/>
            <person name="de Vos W.M."/>
        </authorList>
    </citation>
    <scope>NUCLEOTIDE SEQUENCE [LARGE SCALE GENOMIC DNA]</scope>
    <source>
        <strain evidence="1 2">AF211</strain>
    </source>
</reference>
<proteinExistence type="predicted"/>
<protein>
    <submittedName>
        <fullName evidence="1">Uncharacterized protein</fullName>
    </submittedName>
</protein>
<dbReference type="STRING" id="1297617.IB211_00539"/>
<gene>
    <name evidence="1" type="ORF">IB211_00539</name>
</gene>
<reference evidence="2" key="2">
    <citation type="submission" date="2015-04" db="EMBL/GenBank/DDBJ databases">
        <title>A butyrogenic pathway from the amino acid lysine in a human gut commensal.</title>
        <authorList>
            <person name="de Vos W.M."/>
            <person name="Bui N.T.P."/>
            <person name="Plugge C.M."/>
            <person name="Ritari J."/>
        </authorList>
    </citation>
    <scope>NUCLEOTIDE SEQUENCE [LARGE SCALE GENOMIC DNA]</scope>
    <source>
        <strain evidence="2">AF211</strain>
    </source>
</reference>
<sequence>MRHEHWPLSSLFRFQSKYYITIEGGAQGGSGVEKDARKGAGPGIFLDRPRKEAYTKI</sequence>
<organism evidence="1 2">
    <name type="scientific">Intestinimonas butyriciproducens</name>
    <dbReference type="NCBI Taxonomy" id="1297617"/>
    <lineage>
        <taxon>Bacteria</taxon>
        <taxon>Bacillati</taxon>
        <taxon>Bacillota</taxon>
        <taxon>Clostridia</taxon>
        <taxon>Eubacteriales</taxon>
        <taxon>Intestinimonas</taxon>
    </lineage>
</organism>
<keyword evidence="2" id="KW-1185">Reference proteome</keyword>
<evidence type="ECO:0000313" key="1">
    <source>
        <dbReference type="EMBL" id="ALP92934.1"/>
    </source>
</evidence>
<accession>A0A0S2W0N5</accession>
<dbReference type="AlphaFoldDB" id="A0A0S2W0N5"/>
<dbReference type="EMBL" id="CP011307">
    <property type="protein sequence ID" value="ALP92934.1"/>
    <property type="molecule type" value="Genomic_DNA"/>
</dbReference>